<accession>A0ABV5P2U1</accession>
<comment type="caution">
    <text evidence="1">The sequence shown here is derived from an EMBL/GenBank/DDBJ whole genome shotgun (WGS) entry which is preliminary data.</text>
</comment>
<protein>
    <submittedName>
        <fullName evidence="1">Uncharacterized protein</fullName>
    </submittedName>
</protein>
<reference evidence="1 2" key="1">
    <citation type="submission" date="2024-09" db="EMBL/GenBank/DDBJ databases">
        <authorList>
            <person name="Sun Q."/>
            <person name="Mori K."/>
        </authorList>
    </citation>
    <scope>NUCLEOTIDE SEQUENCE [LARGE SCALE GENOMIC DNA]</scope>
    <source>
        <strain evidence="1 2">JCM 3324</strain>
    </source>
</reference>
<dbReference type="EMBL" id="JBHMCF010000057">
    <property type="protein sequence ID" value="MFB9476827.1"/>
    <property type="molecule type" value="Genomic_DNA"/>
</dbReference>
<gene>
    <name evidence="1" type="ORF">ACFFR3_45685</name>
</gene>
<proteinExistence type="predicted"/>
<keyword evidence="2" id="KW-1185">Reference proteome</keyword>
<organism evidence="1 2">
    <name type="scientific">Nonomuraea salmonea</name>
    <dbReference type="NCBI Taxonomy" id="46181"/>
    <lineage>
        <taxon>Bacteria</taxon>
        <taxon>Bacillati</taxon>
        <taxon>Actinomycetota</taxon>
        <taxon>Actinomycetes</taxon>
        <taxon>Streptosporangiales</taxon>
        <taxon>Streptosporangiaceae</taxon>
        <taxon>Nonomuraea</taxon>
    </lineage>
</organism>
<evidence type="ECO:0000313" key="1">
    <source>
        <dbReference type="EMBL" id="MFB9476827.1"/>
    </source>
</evidence>
<sequence>MTRRSQQMRRLAAALTMRALVPVRMRWHQARWVVSWMDGPTQPEMEQMLQRELRGPFGEYDYSAIVRGHPVEIGYQRDASALSWPMRAVAAVRDGRLAALGEPDADAVYEFVQELVDATAFPDRPSHPGDEAACLELVLAVGGWTREMARLLAGRLAVPAPDTTSGERRSR</sequence>
<dbReference type="RefSeq" id="WP_345410283.1">
    <property type="nucleotide sequence ID" value="NZ_BAAAXS010000002.1"/>
</dbReference>
<dbReference type="Proteomes" id="UP001589568">
    <property type="component" value="Unassembled WGS sequence"/>
</dbReference>
<evidence type="ECO:0000313" key="2">
    <source>
        <dbReference type="Proteomes" id="UP001589568"/>
    </source>
</evidence>
<name>A0ABV5P2U1_9ACTN</name>